<proteinExistence type="predicted"/>
<protein>
    <submittedName>
        <fullName evidence="1">Uncharacterized protein</fullName>
    </submittedName>
</protein>
<sequence length="95" mass="10446">MTTFKGYDRNVTIDELVGVPPGQPKRTQEDFWREQAAQLEEAIKTRALIEFLRIRTSEEIAPLAGQEFAAFTPQAQAGIVATLLATLTASEGVPQ</sequence>
<evidence type="ECO:0000313" key="2">
    <source>
        <dbReference type="Proteomes" id="UP000192505"/>
    </source>
</evidence>
<dbReference type="Proteomes" id="UP000192505">
    <property type="component" value="Unassembled WGS sequence"/>
</dbReference>
<name>A0A1W9KNG8_9BURK</name>
<evidence type="ECO:0000313" key="1">
    <source>
        <dbReference type="EMBL" id="OQW85710.1"/>
    </source>
</evidence>
<organism evidence="1 2">
    <name type="scientific">Rhodoferax ferrireducens</name>
    <dbReference type="NCBI Taxonomy" id="192843"/>
    <lineage>
        <taxon>Bacteria</taxon>
        <taxon>Pseudomonadati</taxon>
        <taxon>Pseudomonadota</taxon>
        <taxon>Betaproteobacteria</taxon>
        <taxon>Burkholderiales</taxon>
        <taxon>Comamonadaceae</taxon>
        <taxon>Rhodoferax</taxon>
    </lineage>
</organism>
<accession>A0A1W9KNG8</accession>
<dbReference type="AlphaFoldDB" id="A0A1W9KNG8"/>
<comment type="caution">
    <text evidence="1">The sequence shown here is derived from an EMBL/GenBank/DDBJ whole genome shotgun (WGS) entry which is preliminary data.</text>
</comment>
<gene>
    <name evidence="1" type="ORF">BWK72_20880</name>
</gene>
<dbReference type="EMBL" id="MTEI01000043">
    <property type="protein sequence ID" value="OQW85710.1"/>
    <property type="molecule type" value="Genomic_DNA"/>
</dbReference>
<reference evidence="1 2" key="1">
    <citation type="submission" date="2017-01" db="EMBL/GenBank/DDBJ databases">
        <title>Novel large sulfur bacteria in the metagenomes of groundwater-fed chemosynthetic microbial mats in the Lake Huron basin.</title>
        <authorList>
            <person name="Sharrar A.M."/>
            <person name="Flood B.E."/>
            <person name="Bailey J.V."/>
            <person name="Jones D.S."/>
            <person name="Biddanda B."/>
            <person name="Ruberg S.A."/>
            <person name="Marcus D.N."/>
            <person name="Dick G.J."/>
        </authorList>
    </citation>
    <scope>NUCLEOTIDE SEQUENCE [LARGE SCALE GENOMIC DNA]</scope>
    <source>
        <strain evidence="1">A7</strain>
    </source>
</reference>